<proteinExistence type="predicted"/>
<feature type="chain" id="PRO_5015329688" description="Copper chaperone PCu(A)C" evidence="2">
    <location>
        <begin position="29"/>
        <end position="170"/>
    </location>
</feature>
<evidence type="ECO:0000313" key="4">
    <source>
        <dbReference type="Proteomes" id="UP000244867"/>
    </source>
</evidence>
<organism evidence="3 4">
    <name type="scientific">Nocardioides currus</name>
    <dbReference type="NCBI Taxonomy" id="2133958"/>
    <lineage>
        <taxon>Bacteria</taxon>
        <taxon>Bacillati</taxon>
        <taxon>Actinomycetota</taxon>
        <taxon>Actinomycetes</taxon>
        <taxon>Propionibacteriales</taxon>
        <taxon>Nocardioidaceae</taxon>
        <taxon>Nocardioides</taxon>
    </lineage>
</organism>
<accession>A0A2R7YZU3</accession>
<name>A0A2R7YZU3_9ACTN</name>
<dbReference type="EMBL" id="PYXZ01000002">
    <property type="protein sequence ID" value="PUA81556.1"/>
    <property type="molecule type" value="Genomic_DNA"/>
</dbReference>
<dbReference type="OrthoDB" id="3787120at2"/>
<keyword evidence="4" id="KW-1185">Reference proteome</keyword>
<evidence type="ECO:0008006" key="5">
    <source>
        <dbReference type="Google" id="ProtNLM"/>
    </source>
</evidence>
<sequence>MQFRRSLALTTAAVALTAGLSSCGFDYATDRYYTPSVGTNDHDGSVKVLAAVVVSTEPGSGTFIASLSNRDQDNAASLTELGLSDGTPIDFEPIEIPKGGLVNLAEPPADLKLTGDFEAGDFVEVALGFESGESVVLDVPVVPNAGYYADLDGPAPAESSDEAPDEESAE</sequence>
<dbReference type="PROSITE" id="PS51257">
    <property type="entry name" value="PROKAR_LIPOPROTEIN"/>
    <property type="match status" value="1"/>
</dbReference>
<dbReference type="AlphaFoldDB" id="A0A2R7YZU3"/>
<dbReference type="SUPFAM" id="SSF110087">
    <property type="entry name" value="DR1885-like metal-binding protein"/>
    <property type="match status" value="1"/>
</dbReference>
<keyword evidence="2" id="KW-0732">Signal</keyword>
<evidence type="ECO:0000256" key="2">
    <source>
        <dbReference type="SAM" id="SignalP"/>
    </source>
</evidence>
<dbReference type="InterPro" id="IPR036182">
    <property type="entry name" value="PCuAC_sf"/>
</dbReference>
<dbReference type="Proteomes" id="UP000244867">
    <property type="component" value="Unassembled WGS sequence"/>
</dbReference>
<dbReference type="RefSeq" id="WP_108343448.1">
    <property type="nucleotide sequence ID" value="NZ_PYXZ01000002.1"/>
</dbReference>
<feature type="region of interest" description="Disordered" evidence="1">
    <location>
        <begin position="147"/>
        <end position="170"/>
    </location>
</feature>
<evidence type="ECO:0000256" key="1">
    <source>
        <dbReference type="SAM" id="MobiDB-lite"/>
    </source>
</evidence>
<comment type="caution">
    <text evidence="3">The sequence shown here is derived from an EMBL/GenBank/DDBJ whole genome shotgun (WGS) entry which is preliminary data.</text>
</comment>
<evidence type="ECO:0000313" key="3">
    <source>
        <dbReference type="EMBL" id="PUA81556.1"/>
    </source>
</evidence>
<gene>
    <name evidence="3" type="ORF">C7S10_05620</name>
</gene>
<protein>
    <recommendedName>
        <fullName evidence="5">Copper chaperone PCu(A)C</fullName>
    </recommendedName>
</protein>
<feature type="compositionally biased region" description="Acidic residues" evidence="1">
    <location>
        <begin position="159"/>
        <end position="170"/>
    </location>
</feature>
<feature type="signal peptide" evidence="2">
    <location>
        <begin position="1"/>
        <end position="28"/>
    </location>
</feature>
<reference evidence="3 4" key="1">
    <citation type="submission" date="2018-03" db="EMBL/GenBank/DDBJ databases">
        <authorList>
            <person name="Keele B.F."/>
        </authorList>
    </citation>
    <scope>NUCLEOTIDE SEQUENCE [LARGE SCALE GENOMIC DNA]</scope>
    <source>
        <strain evidence="3 4">IB-3</strain>
    </source>
</reference>